<dbReference type="RefSeq" id="WP_394470826.1">
    <property type="nucleotide sequence ID" value="NZ_JBIGHY010000004.1"/>
</dbReference>
<proteinExistence type="predicted"/>
<dbReference type="InterPro" id="IPR007263">
    <property type="entry name" value="DCC1-like"/>
</dbReference>
<dbReference type="Proteomes" id="UP001606300">
    <property type="component" value="Unassembled WGS sequence"/>
</dbReference>
<dbReference type="EMBL" id="JBIGHY010000004">
    <property type="protein sequence ID" value="MFG6414754.1"/>
    <property type="molecule type" value="Genomic_DNA"/>
</dbReference>
<protein>
    <submittedName>
        <fullName evidence="1">Thiol-disulfide oxidoreductase DCC family protein</fullName>
    </submittedName>
</protein>
<dbReference type="Pfam" id="PF04134">
    <property type="entry name" value="DCC1-like"/>
    <property type="match status" value="1"/>
</dbReference>
<gene>
    <name evidence="1" type="ORF">ACG02S_12680</name>
</gene>
<organism evidence="1 2">
    <name type="scientific">Pelomonas dachongensis</name>
    <dbReference type="NCBI Taxonomy" id="3299029"/>
    <lineage>
        <taxon>Bacteria</taxon>
        <taxon>Pseudomonadati</taxon>
        <taxon>Pseudomonadota</taxon>
        <taxon>Betaproteobacteria</taxon>
        <taxon>Burkholderiales</taxon>
        <taxon>Sphaerotilaceae</taxon>
        <taxon>Roseateles</taxon>
    </lineage>
</organism>
<evidence type="ECO:0000313" key="1">
    <source>
        <dbReference type="EMBL" id="MFG6414754.1"/>
    </source>
</evidence>
<evidence type="ECO:0000313" key="2">
    <source>
        <dbReference type="Proteomes" id="UP001606300"/>
    </source>
</evidence>
<dbReference type="InterPro" id="IPR044691">
    <property type="entry name" value="DCC1_Trx"/>
</dbReference>
<accession>A0ABW7EN59</accession>
<comment type="caution">
    <text evidence="1">The sequence shown here is derived from an EMBL/GenBank/DDBJ whole genome shotgun (WGS) entry which is preliminary data.</text>
</comment>
<reference evidence="1 2" key="1">
    <citation type="submission" date="2024-09" db="EMBL/GenBank/DDBJ databases">
        <title>Novel species of the genus Pelomonas and Roseateles isolated from streams.</title>
        <authorList>
            <person name="Lu H."/>
        </authorList>
    </citation>
    <scope>NUCLEOTIDE SEQUENCE [LARGE SCALE GENOMIC DNA]</scope>
    <source>
        <strain evidence="1 2">DC23W</strain>
    </source>
</reference>
<dbReference type="PANTHER" id="PTHR34290:SF2">
    <property type="entry name" value="OS04G0668800 PROTEIN"/>
    <property type="match status" value="1"/>
</dbReference>
<dbReference type="PANTHER" id="PTHR34290">
    <property type="entry name" value="SI:CH73-390P7.2"/>
    <property type="match status" value="1"/>
</dbReference>
<sequence length="141" mass="15305">MTTSPAQIHTVYYDGVCPLCRSEMGVLMRNNDTGLLRFVDISRPDFDAAALGVTQAALMARLHVQAPDGTWLIGVPAVRAAYAATGHHRVAALLAVPLLARLAEPAYAWLADHRYRLPHWLLKAARLHASSCAPQGSCHAR</sequence>
<name>A0ABW7EN59_9BURK</name>
<keyword evidence="2" id="KW-1185">Reference proteome</keyword>